<evidence type="ECO:0000313" key="4">
    <source>
        <dbReference type="Proteomes" id="UP001324115"/>
    </source>
</evidence>
<protein>
    <submittedName>
        <fullName evidence="3">Uncharacterized protein</fullName>
    </submittedName>
</protein>
<sequence length="414" mass="46536">MGSISAGVKPHVVCFPGPLQGHINPMFKLAKLLHQKGFHVTFVNIEYNHKRLLRSRGHNSLDGFPGFHFETIPDGLPPSDADVSQGIPSLVESLPKTCLVPLCNLIPKLNYTSSSNAQTLFYLFIYFYYPSLMRIFFNHKKNASYLTNGYLETKIDWIPRMKNICLKDLPSFIRTTNENDIILKFFNHESESTPRASAVILNTFDPLEQDMLDALSSMLPRIYTIGPLMLLDDQIKDDNLKSIGSNLRKEEPGCVEWLNSKKPNSVVYVNYGSGLANSEKPFSWIIRPDLVGGDSAIVPFEFVTKTKDRGMSTSWCPQEEIQKQSIHQLGGGGGGTNCRYCCVEWGIVIEIDNNVQRDEVEKLVKELMDGEKGKEMKNKIMEWKTMAEGATKLGGSSHQNVDKLIAEVLLARNV</sequence>
<accession>A0AAN7E6L2</accession>
<dbReference type="Proteomes" id="UP001324115">
    <property type="component" value="Unassembled WGS sequence"/>
</dbReference>
<evidence type="ECO:0000256" key="1">
    <source>
        <dbReference type="ARBA" id="ARBA00009995"/>
    </source>
</evidence>
<keyword evidence="2" id="KW-0808">Transferase</keyword>
<evidence type="ECO:0000313" key="3">
    <source>
        <dbReference type="EMBL" id="KAK4563981.1"/>
    </source>
</evidence>
<dbReference type="EMBL" id="JAXUIC010000011">
    <property type="protein sequence ID" value="KAK4563981.1"/>
    <property type="molecule type" value="Genomic_DNA"/>
</dbReference>
<dbReference type="InterPro" id="IPR002213">
    <property type="entry name" value="UDP_glucos_trans"/>
</dbReference>
<dbReference type="GO" id="GO:0080044">
    <property type="term" value="F:quercetin 7-O-glucosyltransferase activity"/>
    <property type="evidence" value="ECO:0007669"/>
    <property type="project" value="TreeGrafter"/>
</dbReference>
<dbReference type="SUPFAM" id="SSF53756">
    <property type="entry name" value="UDP-Glycosyltransferase/glycogen phosphorylase"/>
    <property type="match status" value="1"/>
</dbReference>
<dbReference type="GO" id="GO:0080043">
    <property type="term" value="F:quercetin 3-O-glucosyltransferase activity"/>
    <property type="evidence" value="ECO:0007669"/>
    <property type="project" value="TreeGrafter"/>
</dbReference>
<dbReference type="Gene3D" id="3.40.50.2000">
    <property type="entry name" value="Glycogen Phosphorylase B"/>
    <property type="match status" value="5"/>
</dbReference>
<evidence type="ECO:0000256" key="2">
    <source>
        <dbReference type="ARBA" id="ARBA00022679"/>
    </source>
</evidence>
<name>A0AAN7E6L2_QUERU</name>
<gene>
    <name evidence="3" type="ORF">RGQ29_006181</name>
</gene>
<comment type="similarity">
    <text evidence="1">Belongs to the UDP-glycosyltransferase family.</text>
</comment>
<reference evidence="3 4" key="1">
    <citation type="journal article" date="2023" name="G3 (Bethesda)">
        <title>A haplotype-resolved chromosome-scale genome for Quercus rubra L. provides insights into the genetics of adaptive traits for red oak species.</title>
        <authorList>
            <person name="Kapoor B."/>
            <person name="Jenkins J."/>
            <person name="Schmutz J."/>
            <person name="Zhebentyayeva T."/>
            <person name="Kuelheim C."/>
            <person name="Coggeshall M."/>
            <person name="Heim C."/>
            <person name="Lasky J.R."/>
            <person name="Leites L."/>
            <person name="Islam-Faridi N."/>
            <person name="Romero-Severson J."/>
            <person name="DeLeo V.L."/>
            <person name="Lucas S.M."/>
            <person name="Lazic D."/>
            <person name="Gailing O."/>
            <person name="Carlson J."/>
            <person name="Staton M."/>
        </authorList>
    </citation>
    <scope>NUCLEOTIDE SEQUENCE [LARGE SCALE GENOMIC DNA]</scope>
    <source>
        <strain evidence="3">Pseudo-F2</strain>
    </source>
</reference>
<comment type="caution">
    <text evidence="3">The sequence shown here is derived from an EMBL/GenBank/DDBJ whole genome shotgun (WGS) entry which is preliminary data.</text>
</comment>
<dbReference type="PANTHER" id="PTHR11926">
    <property type="entry name" value="GLUCOSYL/GLUCURONOSYL TRANSFERASES"/>
    <property type="match status" value="1"/>
</dbReference>
<keyword evidence="4" id="KW-1185">Reference proteome</keyword>
<dbReference type="CDD" id="cd03784">
    <property type="entry name" value="GT1_Gtf-like"/>
    <property type="match status" value="1"/>
</dbReference>
<dbReference type="AlphaFoldDB" id="A0AAN7E6L2"/>
<proteinExistence type="inferred from homology"/>
<organism evidence="3 4">
    <name type="scientific">Quercus rubra</name>
    <name type="common">Northern red oak</name>
    <name type="synonym">Quercus borealis</name>
    <dbReference type="NCBI Taxonomy" id="3512"/>
    <lineage>
        <taxon>Eukaryota</taxon>
        <taxon>Viridiplantae</taxon>
        <taxon>Streptophyta</taxon>
        <taxon>Embryophyta</taxon>
        <taxon>Tracheophyta</taxon>
        <taxon>Spermatophyta</taxon>
        <taxon>Magnoliopsida</taxon>
        <taxon>eudicotyledons</taxon>
        <taxon>Gunneridae</taxon>
        <taxon>Pentapetalae</taxon>
        <taxon>rosids</taxon>
        <taxon>fabids</taxon>
        <taxon>Fagales</taxon>
        <taxon>Fagaceae</taxon>
        <taxon>Quercus</taxon>
    </lineage>
</organism>
<dbReference type="PANTHER" id="PTHR11926:SF1498">
    <property type="entry name" value="GLYCOSYLTRANSFERASE"/>
    <property type="match status" value="1"/>
</dbReference>